<accession>A0A9P0A1N1</accession>
<dbReference type="Proteomes" id="UP001152759">
    <property type="component" value="Chromosome 1"/>
</dbReference>
<evidence type="ECO:0000313" key="2">
    <source>
        <dbReference type="Proteomes" id="UP001152759"/>
    </source>
</evidence>
<sequence>MLSLLVDKNGVKFENVYLFSKTTDQPKYNYLADILKRVKGIGFFPYVGVVLKPDEVKRNSVCIFDDVITDNQSPIRDFFAMGRHRGLDVFYLAQTYSRIPKQLVRDNANMIILFKMDEMNLRHAYTDHVAADMSYDDFREMCNLCWREPHGFILIDKENTKESGGYRKGFDSYIRP</sequence>
<organism evidence="1 2">
    <name type="scientific">Bemisia tabaci</name>
    <name type="common">Sweetpotato whitefly</name>
    <name type="synonym">Aleurodes tabaci</name>
    <dbReference type="NCBI Taxonomy" id="7038"/>
    <lineage>
        <taxon>Eukaryota</taxon>
        <taxon>Metazoa</taxon>
        <taxon>Ecdysozoa</taxon>
        <taxon>Arthropoda</taxon>
        <taxon>Hexapoda</taxon>
        <taxon>Insecta</taxon>
        <taxon>Pterygota</taxon>
        <taxon>Neoptera</taxon>
        <taxon>Paraneoptera</taxon>
        <taxon>Hemiptera</taxon>
        <taxon>Sternorrhyncha</taxon>
        <taxon>Aleyrodoidea</taxon>
        <taxon>Aleyrodidae</taxon>
        <taxon>Aleyrodinae</taxon>
        <taxon>Bemisia</taxon>
    </lineage>
</organism>
<proteinExistence type="predicted"/>
<reference evidence="1" key="1">
    <citation type="submission" date="2021-12" db="EMBL/GenBank/DDBJ databases">
        <authorList>
            <person name="King R."/>
        </authorList>
    </citation>
    <scope>NUCLEOTIDE SEQUENCE</scope>
</reference>
<dbReference type="AlphaFoldDB" id="A0A9P0A1N1"/>
<dbReference type="InterPro" id="IPR027417">
    <property type="entry name" value="P-loop_NTPase"/>
</dbReference>
<dbReference type="Gene3D" id="3.40.50.300">
    <property type="entry name" value="P-loop containing nucleotide triphosphate hydrolases"/>
    <property type="match status" value="1"/>
</dbReference>
<evidence type="ECO:0000313" key="1">
    <source>
        <dbReference type="EMBL" id="CAH0382341.1"/>
    </source>
</evidence>
<dbReference type="EMBL" id="OU963862">
    <property type="protein sequence ID" value="CAH0382341.1"/>
    <property type="molecule type" value="Genomic_DNA"/>
</dbReference>
<name>A0A9P0A1N1_BEMTA</name>
<keyword evidence="2" id="KW-1185">Reference proteome</keyword>
<gene>
    <name evidence="1" type="ORF">BEMITA_LOCUS1893</name>
</gene>
<protein>
    <submittedName>
        <fullName evidence="1">Uncharacterized protein</fullName>
    </submittedName>
</protein>